<dbReference type="EMBL" id="MN739668">
    <property type="protein sequence ID" value="QHT19562.1"/>
    <property type="molecule type" value="Genomic_DNA"/>
</dbReference>
<accession>A0A6C0DSR5</accession>
<name>A0A6C0DSR5_9ZZZZ</name>
<protein>
    <submittedName>
        <fullName evidence="1">Uncharacterized protein</fullName>
    </submittedName>
</protein>
<dbReference type="AlphaFoldDB" id="A0A6C0DSR5"/>
<sequence length="72" mass="7926">MPTSNRSIFNFRNPFINSTVVRQPTGITSPQQTNNFHYAAFAAGNLTASRTIRGLGNGPFGSNTFLMKLYGR</sequence>
<organism evidence="1">
    <name type="scientific">viral metagenome</name>
    <dbReference type="NCBI Taxonomy" id="1070528"/>
    <lineage>
        <taxon>unclassified sequences</taxon>
        <taxon>metagenomes</taxon>
        <taxon>organismal metagenomes</taxon>
    </lineage>
</organism>
<reference evidence="1" key="1">
    <citation type="journal article" date="2020" name="Nature">
        <title>Giant virus diversity and host interactions through global metagenomics.</title>
        <authorList>
            <person name="Schulz F."/>
            <person name="Roux S."/>
            <person name="Paez-Espino D."/>
            <person name="Jungbluth S."/>
            <person name="Walsh D.A."/>
            <person name="Denef V.J."/>
            <person name="McMahon K.D."/>
            <person name="Konstantinidis K.T."/>
            <person name="Eloe-Fadrosh E.A."/>
            <person name="Kyrpides N.C."/>
            <person name="Woyke T."/>
        </authorList>
    </citation>
    <scope>NUCLEOTIDE SEQUENCE</scope>
    <source>
        <strain evidence="1">GVMAG-M-3300023174-5</strain>
    </source>
</reference>
<evidence type="ECO:0000313" key="1">
    <source>
        <dbReference type="EMBL" id="QHT19562.1"/>
    </source>
</evidence>
<proteinExistence type="predicted"/>